<evidence type="ECO:0000313" key="2">
    <source>
        <dbReference type="EMBL" id="KAA8630310.1"/>
    </source>
</evidence>
<feature type="compositionally biased region" description="Basic and acidic residues" evidence="1">
    <location>
        <begin position="438"/>
        <end position="447"/>
    </location>
</feature>
<dbReference type="VEuPathDB" id="FungiDB:SMAC_07273"/>
<organism evidence="2 3">
    <name type="scientific">Sordaria macrospora</name>
    <dbReference type="NCBI Taxonomy" id="5147"/>
    <lineage>
        <taxon>Eukaryota</taxon>
        <taxon>Fungi</taxon>
        <taxon>Dikarya</taxon>
        <taxon>Ascomycota</taxon>
        <taxon>Pezizomycotina</taxon>
        <taxon>Sordariomycetes</taxon>
        <taxon>Sordariomycetidae</taxon>
        <taxon>Sordariales</taxon>
        <taxon>Sordariaceae</taxon>
        <taxon>Sordaria</taxon>
    </lineage>
</organism>
<protein>
    <submittedName>
        <fullName evidence="2">Uncharacterized protein</fullName>
    </submittedName>
</protein>
<reference evidence="2 3" key="1">
    <citation type="submission" date="2017-07" db="EMBL/GenBank/DDBJ databases">
        <title>Genome sequence of the Sordaria macrospora wild type strain R19027.</title>
        <authorList>
            <person name="Nowrousian M."/>
            <person name="Teichert I."/>
            <person name="Kueck U."/>
        </authorList>
    </citation>
    <scope>NUCLEOTIDE SEQUENCE [LARGE SCALE GENOMIC DNA]</scope>
    <source>
        <strain evidence="2 3">R19027</strain>
        <tissue evidence="2">Mycelium</tissue>
    </source>
</reference>
<feature type="compositionally biased region" description="Basic and acidic residues" evidence="1">
    <location>
        <begin position="356"/>
        <end position="365"/>
    </location>
</feature>
<dbReference type="EMBL" id="NMPR01000107">
    <property type="protein sequence ID" value="KAA8630310.1"/>
    <property type="molecule type" value="Genomic_DNA"/>
</dbReference>
<feature type="region of interest" description="Disordered" evidence="1">
    <location>
        <begin position="438"/>
        <end position="471"/>
    </location>
</feature>
<name>A0A8S8ZMC8_SORMA</name>
<proteinExistence type="predicted"/>
<sequence length="471" mass="51214">MCTLPAIHPFFPSKEEEEGEEEGFYIYGRQVSWSGTVKGIRKDHEIWKFIASSNPNGQGGAGGTWAVEAASNLDVLKGLNIVTSMAYAAGHGRGWSIRGLMTGGSDPDANSTARVRISGMVEYEFSTQKWANYAEVGFLRKDEALEGGRVHFVDLELGKDGNEGGKGVVMVLGGEVFTVPVTRRGDSRGIIRPDFLLDFMNVTFFDEETKKWYSQTTTGSPPNGRMGHCVAGVRSQAGTHEMCVSFLQYFPGSSTDIWQLRLRRRRHRIHRILRYLTCTSFRVRDSSGFASTTVQTGAIPTGLARWGLDKVEWDSDDVKRIFLARPVSFEKETSSSNEPSSDGSGSSGGSGSSDSKTGESNDSSKKSNIGPVAGGIKNKNKNPQAAVELPAQEPQQPAASGSYDLYGQQKKELPIDSPAVEAYVPPAELPSNAYNRWELHSDERPNELHGSAAPQAQELPGSGIEGHGMRP</sequence>
<evidence type="ECO:0000256" key="1">
    <source>
        <dbReference type="SAM" id="MobiDB-lite"/>
    </source>
</evidence>
<feature type="region of interest" description="Disordered" evidence="1">
    <location>
        <begin position="329"/>
        <end position="412"/>
    </location>
</feature>
<accession>A0A8S8ZMC8</accession>
<feature type="compositionally biased region" description="Low complexity" evidence="1">
    <location>
        <begin position="334"/>
        <end position="344"/>
    </location>
</feature>
<dbReference type="Proteomes" id="UP000433876">
    <property type="component" value="Unassembled WGS sequence"/>
</dbReference>
<evidence type="ECO:0000313" key="3">
    <source>
        <dbReference type="Proteomes" id="UP000433876"/>
    </source>
</evidence>
<dbReference type="AlphaFoldDB" id="A0A8S8ZMC8"/>
<gene>
    <name evidence="2" type="ORF">SMACR_07273</name>
</gene>
<comment type="caution">
    <text evidence="2">The sequence shown here is derived from an EMBL/GenBank/DDBJ whole genome shotgun (WGS) entry which is preliminary data.</text>
</comment>